<evidence type="ECO:0000313" key="2">
    <source>
        <dbReference type="Proteomes" id="UP001178508"/>
    </source>
</evidence>
<sequence>MSAVLCLLQLHVKLCNNTELEFSQFLAPNTQLQLAFMRNKCSCIYSEELIILSLKRRPWPSLAPAYVKLAETFRRAQGPSWGLGNFRTMNREKLANTHTHSFTAKPQCEKLTHRYMLMADNNKLYIVSPVPF</sequence>
<accession>A0AAV1H0E0</accession>
<dbReference type="Proteomes" id="UP001178508">
    <property type="component" value="Chromosome 17"/>
</dbReference>
<name>A0AAV1H0E0_XYRNO</name>
<proteinExistence type="predicted"/>
<organism evidence="1 2">
    <name type="scientific">Xyrichtys novacula</name>
    <name type="common">Pearly razorfish</name>
    <name type="synonym">Hemipteronotus novacula</name>
    <dbReference type="NCBI Taxonomy" id="13765"/>
    <lineage>
        <taxon>Eukaryota</taxon>
        <taxon>Metazoa</taxon>
        <taxon>Chordata</taxon>
        <taxon>Craniata</taxon>
        <taxon>Vertebrata</taxon>
        <taxon>Euteleostomi</taxon>
        <taxon>Actinopterygii</taxon>
        <taxon>Neopterygii</taxon>
        <taxon>Teleostei</taxon>
        <taxon>Neoteleostei</taxon>
        <taxon>Acanthomorphata</taxon>
        <taxon>Eupercaria</taxon>
        <taxon>Labriformes</taxon>
        <taxon>Labridae</taxon>
        <taxon>Xyrichtys</taxon>
    </lineage>
</organism>
<protein>
    <submittedName>
        <fullName evidence="1">Uncharacterized protein</fullName>
    </submittedName>
</protein>
<dbReference type="EMBL" id="OY660880">
    <property type="protein sequence ID" value="CAJ1077717.1"/>
    <property type="molecule type" value="Genomic_DNA"/>
</dbReference>
<gene>
    <name evidence="1" type="ORF">XNOV1_A003150</name>
</gene>
<keyword evidence="2" id="KW-1185">Reference proteome</keyword>
<evidence type="ECO:0000313" key="1">
    <source>
        <dbReference type="EMBL" id="CAJ1077717.1"/>
    </source>
</evidence>
<reference evidence="1" key="1">
    <citation type="submission" date="2023-08" db="EMBL/GenBank/DDBJ databases">
        <authorList>
            <person name="Alioto T."/>
            <person name="Alioto T."/>
            <person name="Gomez Garrido J."/>
        </authorList>
    </citation>
    <scope>NUCLEOTIDE SEQUENCE</scope>
</reference>
<dbReference type="AlphaFoldDB" id="A0AAV1H0E0"/>